<evidence type="ECO:0000256" key="1">
    <source>
        <dbReference type="PROSITE-ProRule" id="PRU00169"/>
    </source>
</evidence>
<dbReference type="Proteomes" id="UP000283523">
    <property type="component" value="Unassembled WGS sequence"/>
</dbReference>
<name>A0A418M2S9_9BACT</name>
<dbReference type="GO" id="GO:0000160">
    <property type="term" value="P:phosphorelay signal transduction system"/>
    <property type="evidence" value="ECO:0007669"/>
    <property type="project" value="InterPro"/>
</dbReference>
<feature type="domain" description="Response regulatory" evidence="2">
    <location>
        <begin position="7"/>
        <end position="129"/>
    </location>
</feature>
<dbReference type="SMART" id="SM00448">
    <property type="entry name" value="REC"/>
    <property type="match status" value="1"/>
</dbReference>
<dbReference type="SUPFAM" id="SSF52172">
    <property type="entry name" value="CheY-like"/>
    <property type="match status" value="1"/>
</dbReference>
<dbReference type="InterPro" id="IPR052893">
    <property type="entry name" value="TCS_response_regulator"/>
</dbReference>
<dbReference type="AlphaFoldDB" id="A0A418M2S9"/>
<dbReference type="CDD" id="cd17557">
    <property type="entry name" value="REC_Rcp-like"/>
    <property type="match status" value="1"/>
</dbReference>
<dbReference type="Pfam" id="PF00072">
    <property type="entry name" value="Response_reg"/>
    <property type="match status" value="1"/>
</dbReference>
<dbReference type="Gene3D" id="3.40.50.2300">
    <property type="match status" value="1"/>
</dbReference>
<organism evidence="3 4">
    <name type="scientific">Fibrisoma montanum</name>
    <dbReference type="NCBI Taxonomy" id="2305895"/>
    <lineage>
        <taxon>Bacteria</taxon>
        <taxon>Pseudomonadati</taxon>
        <taxon>Bacteroidota</taxon>
        <taxon>Cytophagia</taxon>
        <taxon>Cytophagales</taxon>
        <taxon>Spirosomataceae</taxon>
        <taxon>Fibrisoma</taxon>
    </lineage>
</organism>
<protein>
    <submittedName>
        <fullName evidence="3">Response regulator</fullName>
    </submittedName>
</protein>
<dbReference type="EMBL" id="QXED01000007">
    <property type="protein sequence ID" value="RIV19859.1"/>
    <property type="molecule type" value="Genomic_DNA"/>
</dbReference>
<dbReference type="PANTHER" id="PTHR44520:SF2">
    <property type="entry name" value="RESPONSE REGULATOR RCP1"/>
    <property type="match status" value="1"/>
</dbReference>
<dbReference type="InterPro" id="IPR011006">
    <property type="entry name" value="CheY-like_superfamily"/>
</dbReference>
<sequence length="149" mass="16716">MESRDMSIFIVDDDEDDRLLIRNALLDVCSDTKLVFFSNGEDLLNDLIALRDDKFPMFILLDLNMPTMTGFDVLQALRASDQLRCIPVLVLSGTNYESAIRECYGLGANAFMSKPTSFTELTNMLAITHRFWSNTVRLPGAVGATTLLR</sequence>
<evidence type="ECO:0000313" key="3">
    <source>
        <dbReference type="EMBL" id="RIV19859.1"/>
    </source>
</evidence>
<proteinExistence type="predicted"/>
<reference evidence="3 4" key="1">
    <citation type="submission" date="2018-08" db="EMBL/GenBank/DDBJ databases">
        <title>Fibrisoma montanum sp. nov., isolated from Danxia mountain soil.</title>
        <authorList>
            <person name="Huang Y."/>
        </authorList>
    </citation>
    <scope>NUCLEOTIDE SEQUENCE [LARGE SCALE GENOMIC DNA]</scope>
    <source>
        <strain evidence="3 4">HYT19</strain>
    </source>
</reference>
<accession>A0A418M2S9</accession>
<dbReference type="InterPro" id="IPR001789">
    <property type="entry name" value="Sig_transdc_resp-reg_receiver"/>
</dbReference>
<gene>
    <name evidence="3" type="ORF">DYU11_23335</name>
</gene>
<comment type="caution">
    <text evidence="3">The sequence shown here is derived from an EMBL/GenBank/DDBJ whole genome shotgun (WGS) entry which is preliminary data.</text>
</comment>
<evidence type="ECO:0000259" key="2">
    <source>
        <dbReference type="PROSITE" id="PS50110"/>
    </source>
</evidence>
<keyword evidence="4" id="KW-1185">Reference proteome</keyword>
<keyword evidence="1" id="KW-0597">Phosphoprotein</keyword>
<evidence type="ECO:0000313" key="4">
    <source>
        <dbReference type="Proteomes" id="UP000283523"/>
    </source>
</evidence>
<feature type="modified residue" description="4-aspartylphosphate" evidence="1">
    <location>
        <position position="62"/>
    </location>
</feature>
<dbReference type="PROSITE" id="PS50110">
    <property type="entry name" value="RESPONSE_REGULATORY"/>
    <property type="match status" value="1"/>
</dbReference>
<dbReference type="PANTHER" id="PTHR44520">
    <property type="entry name" value="RESPONSE REGULATOR RCP1-RELATED"/>
    <property type="match status" value="1"/>
</dbReference>